<dbReference type="Gene3D" id="3.40.1280.10">
    <property type="match status" value="1"/>
</dbReference>
<evidence type="ECO:0000256" key="3">
    <source>
        <dbReference type="ARBA" id="ARBA00022490"/>
    </source>
</evidence>
<proteinExistence type="inferred from homology"/>
<keyword evidence="7 10" id="KW-0949">S-adenosyl-L-methionine</keyword>
<sequence>MNLLLCRKEWRIGNGDRFLIQEPKRISHITKILNKKPGDKIKAGMLNESLGVFVLEEISSSSIVGRYRPLFRPRPRVFEVNLLLAVNRPPTVRKILQLAGTWGIASITFFLAKNSRREYLTSPVWKREEMEAELIEGMEQGKNVFFPVVKTEFRNDTRSLLSELETERKCSQSFVLDRKGDSLYSVLSKNGIFTTLGPGRDIDPIGSFLFVLGPESGLVPEELDFWKKRGFSGIRVSKRVLRTETALAFLLSQLEF</sequence>
<comment type="subcellular location">
    <subcellularLocation>
        <location evidence="1 10">Cytoplasm</location>
    </subcellularLocation>
</comment>
<evidence type="ECO:0000256" key="8">
    <source>
        <dbReference type="ARBA" id="ARBA00025699"/>
    </source>
</evidence>
<evidence type="ECO:0000256" key="5">
    <source>
        <dbReference type="ARBA" id="ARBA00022603"/>
    </source>
</evidence>
<dbReference type="RefSeq" id="WP_135590437.1">
    <property type="nucleotide sequence ID" value="NZ_RQEZ01000037.1"/>
</dbReference>
<feature type="domain" description="Ribosomal RNA small subunit methyltransferase E methyltransferase" evidence="11">
    <location>
        <begin position="78"/>
        <end position="254"/>
    </location>
</feature>
<gene>
    <name evidence="12" type="ORF">EHQ17_05845</name>
</gene>
<keyword evidence="4 10" id="KW-0698">rRNA processing</keyword>
<evidence type="ECO:0000313" key="12">
    <source>
        <dbReference type="EMBL" id="TGK35459.1"/>
    </source>
</evidence>
<evidence type="ECO:0000256" key="4">
    <source>
        <dbReference type="ARBA" id="ARBA00022552"/>
    </source>
</evidence>
<dbReference type="EC" id="2.1.1.193" evidence="10"/>
<evidence type="ECO:0000256" key="6">
    <source>
        <dbReference type="ARBA" id="ARBA00022679"/>
    </source>
</evidence>
<dbReference type="PANTHER" id="PTHR30027">
    <property type="entry name" value="RIBOSOMAL RNA SMALL SUBUNIT METHYLTRANSFERASE E"/>
    <property type="match status" value="1"/>
</dbReference>
<dbReference type="GO" id="GO:0070042">
    <property type="term" value="F:rRNA (uridine-N3-)-methyltransferase activity"/>
    <property type="evidence" value="ECO:0007669"/>
    <property type="project" value="TreeGrafter"/>
</dbReference>
<protein>
    <recommendedName>
        <fullName evidence="10">Ribosomal RNA small subunit methyltransferase E</fullName>
        <ecNumber evidence="10">2.1.1.193</ecNumber>
    </recommendedName>
</protein>
<dbReference type="PANTHER" id="PTHR30027:SF3">
    <property type="entry name" value="16S RRNA (URACIL(1498)-N(3))-METHYLTRANSFERASE"/>
    <property type="match status" value="1"/>
</dbReference>
<comment type="catalytic activity">
    <reaction evidence="9 10">
        <text>uridine(1498) in 16S rRNA + S-adenosyl-L-methionine = N(3)-methyluridine(1498) in 16S rRNA + S-adenosyl-L-homocysteine + H(+)</text>
        <dbReference type="Rhea" id="RHEA:42920"/>
        <dbReference type="Rhea" id="RHEA-COMP:10283"/>
        <dbReference type="Rhea" id="RHEA-COMP:10284"/>
        <dbReference type="ChEBI" id="CHEBI:15378"/>
        <dbReference type="ChEBI" id="CHEBI:57856"/>
        <dbReference type="ChEBI" id="CHEBI:59789"/>
        <dbReference type="ChEBI" id="CHEBI:65315"/>
        <dbReference type="ChEBI" id="CHEBI:74502"/>
        <dbReference type="EC" id="2.1.1.193"/>
    </reaction>
</comment>
<dbReference type="SUPFAM" id="SSF75217">
    <property type="entry name" value="alpha/beta knot"/>
    <property type="match status" value="1"/>
</dbReference>
<accession>A0A5F1YCD9</accession>
<dbReference type="Pfam" id="PF04452">
    <property type="entry name" value="Methyltrans_RNA"/>
    <property type="match status" value="1"/>
</dbReference>
<keyword evidence="5 10" id="KW-0489">Methyltransferase</keyword>
<evidence type="ECO:0000256" key="1">
    <source>
        <dbReference type="ARBA" id="ARBA00004496"/>
    </source>
</evidence>
<keyword evidence="6 10" id="KW-0808">Transferase</keyword>
<dbReference type="PIRSF" id="PIRSF015601">
    <property type="entry name" value="MTase_slr0722"/>
    <property type="match status" value="1"/>
</dbReference>
<keyword evidence="3 10" id="KW-0963">Cytoplasm</keyword>
<comment type="similarity">
    <text evidence="2 10">Belongs to the RNA methyltransferase RsmE family.</text>
</comment>
<dbReference type="GO" id="GO:0070475">
    <property type="term" value="P:rRNA base methylation"/>
    <property type="evidence" value="ECO:0007669"/>
    <property type="project" value="TreeGrafter"/>
</dbReference>
<dbReference type="AlphaFoldDB" id="A0A5F1YCD9"/>
<keyword evidence="13" id="KW-1185">Reference proteome</keyword>
<evidence type="ECO:0000256" key="9">
    <source>
        <dbReference type="ARBA" id="ARBA00047944"/>
    </source>
</evidence>
<dbReference type="EMBL" id="RQFA01000028">
    <property type="protein sequence ID" value="TGK35459.1"/>
    <property type="molecule type" value="Genomic_DNA"/>
</dbReference>
<dbReference type="InterPro" id="IPR029028">
    <property type="entry name" value="Alpha/beta_knot_MTases"/>
</dbReference>
<evidence type="ECO:0000259" key="11">
    <source>
        <dbReference type="Pfam" id="PF04452"/>
    </source>
</evidence>
<organism evidence="12 13">
    <name type="scientific">Leptospira gomenensis</name>
    <dbReference type="NCBI Taxonomy" id="2484974"/>
    <lineage>
        <taxon>Bacteria</taxon>
        <taxon>Pseudomonadati</taxon>
        <taxon>Spirochaetota</taxon>
        <taxon>Spirochaetia</taxon>
        <taxon>Leptospirales</taxon>
        <taxon>Leptospiraceae</taxon>
        <taxon>Leptospira</taxon>
    </lineage>
</organism>
<evidence type="ECO:0000256" key="10">
    <source>
        <dbReference type="PIRNR" id="PIRNR015601"/>
    </source>
</evidence>
<evidence type="ECO:0000313" key="13">
    <source>
        <dbReference type="Proteomes" id="UP000298277"/>
    </source>
</evidence>
<dbReference type="CDD" id="cd18084">
    <property type="entry name" value="RsmE-like"/>
    <property type="match status" value="1"/>
</dbReference>
<dbReference type="InterPro" id="IPR046886">
    <property type="entry name" value="RsmE_MTase_dom"/>
</dbReference>
<comment type="function">
    <text evidence="8 10">Specifically methylates the N3 position of the uracil ring of uridine 1498 (m3U1498) in 16S rRNA. Acts on the fully assembled 30S ribosomal subunit.</text>
</comment>
<dbReference type="OrthoDB" id="344692at2"/>
<evidence type="ECO:0000256" key="2">
    <source>
        <dbReference type="ARBA" id="ARBA00005528"/>
    </source>
</evidence>
<dbReference type="InterPro" id="IPR029026">
    <property type="entry name" value="tRNA_m1G_MTases_N"/>
</dbReference>
<name>A0A5F1YCD9_9LEPT</name>
<reference evidence="12" key="1">
    <citation type="journal article" date="2019" name="PLoS Negl. Trop. Dis.">
        <title>Revisiting the worldwide diversity of Leptospira species in the environment.</title>
        <authorList>
            <person name="Vincent A.T."/>
            <person name="Schiettekatte O."/>
            <person name="Bourhy P."/>
            <person name="Veyrier F.J."/>
            <person name="Picardeau M."/>
        </authorList>
    </citation>
    <scope>NUCLEOTIDE SEQUENCE [LARGE SCALE GENOMIC DNA]</scope>
    <source>
        <strain evidence="12">201800299</strain>
    </source>
</reference>
<dbReference type="InterPro" id="IPR006700">
    <property type="entry name" value="RsmE"/>
</dbReference>
<evidence type="ECO:0000256" key="7">
    <source>
        <dbReference type="ARBA" id="ARBA00022691"/>
    </source>
</evidence>
<dbReference type="Proteomes" id="UP000298277">
    <property type="component" value="Unassembled WGS sequence"/>
</dbReference>
<dbReference type="NCBIfam" id="TIGR00046">
    <property type="entry name" value="RsmE family RNA methyltransferase"/>
    <property type="match status" value="1"/>
</dbReference>
<dbReference type="GO" id="GO:0005737">
    <property type="term" value="C:cytoplasm"/>
    <property type="evidence" value="ECO:0007669"/>
    <property type="project" value="UniProtKB-SubCell"/>
</dbReference>
<comment type="caution">
    <text evidence="12">The sequence shown here is derived from an EMBL/GenBank/DDBJ whole genome shotgun (WGS) entry which is preliminary data.</text>
</comment>